<protein>
    <submittedName>
        <fullName evidence="1">Uncharacterized protein</fullName>
    </submittedName>
</protein>
<evidence type="ECO:0000313" key="1">
    <source>
        <dbReference type="EMBL" id="KAG0149998.1"/>
    </source>
</evidence>
<keyword evidence="2" id="KW-1185">Reference proteome</keyword>
<proteinExistence type="predicted"/>
<reference evidence="1" key="1">
    <citation type="submission" date="2013-11" db="EMBL/GenBank/DDBJ databases">
        <title>Genome sequence of the fusiform rust pathogen reveals effectors for host alternation and coevolution with pine.</title>
        <authorList>
            <consortium name="DOE Joint Genome Institute"/>
            <person name="Smith K."/>
            <person name="Pendleton A."/>
            <person name="Kubisiak T."/>
            <person name="Anderson C."/>
            <person name="Salamov A."/>
            <person name="Aerts A."/>
            <person name="Riley R."/>
            <person name="Clum A."/>
            <person name="Lindquist E."/>
            <person name="Ence D."/>
            <person name="Campbell M."/>
            <person name="Kronenberg Z."/>
            <person name="Feau N."/>
            <person name="Dhillon B."/>
            <person name="Hamelin R."/>
            <person name="Burleigh J."/>
            <person name="Smith J."/>
            <person name="Yandell M."/>
            <person name="Nelson C."/>
            <person name="Grigoriev I."/>
            <person name="Davis J."/>
        </authorList>
    </citation>
    <scope>NUCLEOTIDE SEQUENCE</scope>
    <source>
        <strain evidence="1">G11</strain>
    </source>
</reference>
<sequence length="126" mass="13867">MELKTNSISRTWSLNFNSRSPFSPQSIFKRAPKLVLSMRFCRGPGLGCLPTATSGRFRFLFAAVLWFCVLSETFNLSRASSVVVLGLVSGSVDIGVRLPDNLVHNSKTTDSHGMGFCLDFVSCTRI</sequence>
<dbReference type="Proteomes" id="UP000886653">
    <property type="component" value="Unassembled WGS sequence"/>
</dbReference>
<dbReference type="AlphaFoldDB" id="A0A9P6NPU7"/>
<evidence type="ECO:0000313" key="2">
    <source>
        <dbReference type="Proteomes" id="UP000886653"/>
    </source>
</evidence>
<accession>A0A9P6NPU7</accession>
<organism evidence="1 2">
    <name type="scientific">Cronartium quercuum f. sp. fusiforme G11</name>
    <dbReference type="NCBI Taxonomy" id="708437"/>
    <lineage>
        <taxon>Eukaryota</taxon>
        <taxon>Fungi</taxon>
        <taxon>Dikarya</taxon>
        <taxon>Basidiomycota</taxon>
        <taxon>Pucciniomycotina</taxon>
        <taxon>Pucciniomycetes</taxon>
        <taxon>Pucciniales</taxon>
        <taxon>Coleosporiaceae</taxon>
        <taxon>Cronartium</taxon>
    </lineage>
</organism>
<dbReference type="EMBL" id="MU167223">
    <property type="protein sequence ID" value="KAG0149998.1"/>
    <property type="molecule type" value="Genomic_DNA"/>
</dbReference>
<name>A0A9P6NPU7_9BASI</name>
<comment type="caution">
    <text evidence="1">The sequence shown here is derived from an EMBL/GenBank/DDBJ whole genome shotgun (WGS) entry which is preliminary data.</text>
</comment>
<gene>
    <name evidence="1" type="ORF">CROQUDRAFT_263524</name>
</gene>